<dbReference type="GO" id="GO:0043386">
    <property type="term" value="P:mycotoxin biosynthetic process"/>
    <property type="evidence" value="ECO:0007669"/>
    <property type="project" value="InterPro"/>
</dbReference>
<gene>
    <name evidence="2" type="ORF">EV356DRAFT_570172</name>
</gene>
<comment type="similarity">
    <text evidence="1">Belongs to the ustYa family.</text>
</comment>
<sequence length="184" mass="21405">MAWQALDESIGMVALSDQYVAATGLPKSQRFPWDQKKGIYLLTAYHNVHCIKIVRQSLVEFSRGLPQTWLFDHVTHCLDGLLQTIQCEADDTPRYTTLDESPVSGNGQMRNCRSWDKMERWAIENSACYRFVHPTHGDYPRVNRYRFCPEGSPYIESVRKYLADNLEVEEFEPESWISPMIPNR</sequence>
<proteinExistence type="inferred from homology"/>
<protein>
    <submittedName>
        <fullName evidence="2">Uncharacterized protein</fullName>
    </submittedName>
</protein>
<dbReference type="EMBL" id="ML991838">
    <property type="protein sequence ID" value="KAF2230601.1"/>
    <property type="molecule type" value="Genomic_DNA"/>
</dbReference>
<evidence type="ECO:0000256" key="1">
    <source>
        <dbReference type="ARBA" id="ARBA00035112"/>
    </source>
</evidence>
<reference evidence="2" key="1">
    <citation type="journal article" date="2020" name="Stud. Mycol.">
        <title>101 Dothideomycetes genomes: a test case for predicting lifestyles and emergence of pathogens.</title>
        <authorList>
            <person name="Haridas S."/>
            <person name="Albert R."/>
            <person name="Binder M."/>
            <person name="Bloem J."/>
            <person name="Labutti K."/>
            <person name="Salamov A."/>
            <person name="Andreopoulos B."/>
            <person name="Baker S."/>
            <person name="Barry K."/>
            <person name="Bills G."/>
            <person name="Bluhm B."/>
            <person name="Cannon C."/>
            <person name="Castanera R."/>
            <person name="Culley D."/>
            <person name="Daum C."/>
            <person name="Ezra D."/>
            <person name="Gonzalez J."/>
            <person name="Henrissat B."/>
            <person name="Kuo A."/>
            <person name="Liang C."/>
            <person name="Lipzen A."/>
            <person name="Lutzoni F."/>
            <person name="Magnuson J."/>
            <person name="Mondo S."/>
            <person name="Nolan M."/>
            <person name="Ohm R."/>
            <person name="Pangilinan J."/>
            <person name="Park H.-J."/>
            <person name="Ramirez L."/>
            <person name="Alfaro M."/>
            <person name="Sun H."/>
            <person name="Tritt A."/>
            <person name="Yoshinaga Y."/>
            <person name="Zwiers L.-H."/>
            <person name="Turgeon B."/>
            <person name="Goodwin S."/>
            <person name="Spatafora J."/>
            <person name="Crous P."/>
            <person name="Grigoriev I."/>
        </authorList>
    </citation>
    <scope>NUCLEOTIDE SEQUENCE</scope>
    <source>
        <strain evidence="2">Tuck. ex Michener</strain>
    </source>
</reference>
<dbReference type="InterPro" id="IPR021765">
    <property type="entry name" value="UstYa-like"/>
</dbReference>
<name>A0A6A6GYC6_VIRVR</name>
<evidence type="ECO:0000313" key="3">
    <source>
        <dbReference type="Proteomes" id="UP000800092"/>
    </source>
</evidence>
<dbReference type="PANTHER" id="PTHR33365:SF6">
    <property type="entry name" value="OXIDASE USTYA"/>
    <property type="match status" value="1"/>
</dbReference>
<organism evidence="2 3">
    <name type="scientific">Viridothelium virens</name>
    <name type="common">Speckled blister lichen</name>
    <name type="synonym">Trypethelium virens</name>
    <dbReference type="NCBI Taxonomy" id="1048519"/>
    <lineage>
        <taxon>Eukaryota</taxon>
        <taxon>Fungi</taxon>
        <taxon>Dikarya</taxon>
        <taxon>Ascomycota</taxon>
        <taxon>Pezizomycotina</taxon>
        <taxon>Dothideomycetes</taxon>
        <taxon>Dothideomycetes incertae sedis</taxon>
        <taxon>Trypetheliales</taxon>
        <taxon>Trypetheliaceae</taxon>
        <taxon>Viridothelium</taxon>
    </lineage>
</organism>
<dbReference type="OrthoDB" id="3687641at2759"/>
<evidence type="ECO:0000313" key="2">
    <source>
        <dbReference type="EMBL" id="KAF2230601.1"/>
    </source>
</evidence>
<dbReference type="Pfam" id="PF11807">
    <property type="entry name" value="UstYa"/>
    <property type="match status" value="1"/>
</dbReference>
<dbReference type="AlphaFoldDB" id="A0A6A6GYC6"/>
<dbReference type="Proteomes" id="UP000800092">
    <property type="component" value="Unassembled WGS sequence"/>
</dbReference>
<keyword evidence="3" id="KW-1185">Reference proteome</keyword>
<dbReference type="PANTHER" id="PTHR33365">
    <property type="entry name" value="YALI0B05434P"/>
    <property type="match status" value="1"/>
</dbReference>
<accession>A0A6A6GYC6</accession>